<protein>
    <submittedName>
        <fullName evidence="1">Uncharacterized protein</fullName>
    </submittedName>
</protein>
<evidence type="ECO:0000313" key="2">
    <source>
        <dbReference type="Proteomes" id="UP001195769"/>
    </source>
</evidence>
<keyword evidence="2" id="KW-1185">Reference proteome</keyword>
<dbReference type="GeneID" id="64671165"/>
<sequence length="273" mass="30180">MIQVYNAQTSLESISKEIDHIQYQALSDNEGAMQKFYYANRSTMAIATSLTNKQTSLTLCGLSGEGGGIGALDILGEGGGIVAVDMSEGISYYINHYNSREGGTHSRERAYSVRAGNLPEDQAWPLQTDTWETDPWEPTLGDDLAFDEVESRPVTVGKVPAKHYVNSDAPLHEWMGLGVHTGFHEEYLLEELRLECRVISTTTYKNDYIAAKIAMDRIFCASIVVYQGTHIILYILLSKSLIASNCYVASGIQLPYIILKVPAQNGFWSSSSF</sequence>
<dbReference type="Proteomes" id="UP001195769">
    <property type="component" value="Unassembled WGS sequence"/>
</dbReference>
<organism evidence="1 2">
    <name type="scientific">Suillus fuscotomentosus</name>
    <dbReference type="NCBI Taxonomy" id="1912939"/>
    <lineage>
        <taxon>Eukaryota</taxon>
        <taxon>Fungi</taxon>
        <taxon>Dikarya</taxon>
        <taxon>Basidiomycota</taxon>
        <taxon>Agaricomycotina</taxon>
        <taxon>Agaricomycetes</taxon>
        <taxon>Agaricomycetidae</taxon>
        <taxon>Boletales</taxon>
        <taxon>Suillineae</taxon>
        <taxon>Suillaceae</taxon>
        <taxon>Suillus</taxon>
    </lineage>
</organism>
<comment type="caution">
    <text evidence="1">The sequence shown here is derived from an EMBL/GenBank/DDBJ whole genome shotgun (WGS) entry which is preliminary data.</text>
</comment>
<proteinExistence type="predicted"/>
<dbReference type="EMBL" id="JABBWK010000020">
    <property type="protein sequence ID" value="KAG1901802.1"/>
    <property type="molecule type" value="Genomic_DNA"/>
</dbReference>
<gene>
    <name evidence="1" type="ORF">F5891DRAFT_979289</name>
</gene>
<evidence type="ECO:0000313" key="1">
    <source>
        <dbReference type="EMBL" id="KAG1901802.1"/>
    </source>
</evidence>
<accession>A0AAD4E9E7</accession>
<reference evidence="1" key="1">
    <citation type="journal article" date="2020" name="New Phytol.">
        <title>Comparative genomics reveals dynamic genome evolution in host specialist ectomycorrhizal fungi.</title>
        <authorList>
            <person name="Lofgren L.A."/>
            <person name="Nguyen N.H."/>
            <person name="Vilgalys R."/>
            <person name="Ruytinx J."/>
            <person name="Liao H.L."/>
            <person name="Branco S."/>
            <person name="Kuo A."/>
            <person name="LaButti K."/>
            <person name="Lipzen A."/>
            <person name="Andreopoulos W."/>
            <person name="Pangilinan J."/>
            <person name="Riley R."/>
            <person name="Hundley H."/>
            <person name="Na H."/>
            <person name="Barry K."/>
            <person name="Grigoriev I.V."/>
            <person name="Stajich J.E."/>
            <person name="Kennedy P.G."/>
        </authorList>
    </citation>
    <scope>NUCLEOTIDE SEQUENCE</scope>
    <source>
        <strain evidence="1">FC203</strain>
    </source>
</reference>
<dbReference type="AlphaFoldDB" id="A0AAD4E9E7"/>
<dbReference type="RefSeq" id="XP_041227377.1">
    <property type="nucleotide sequence ID" value="XM_041376867.1"/>
</dbReference>
<name>A0AAD4E9E7_9AGAM</name>